<feature type="coiled-coil region" evidence="1">
    <location>
        <begin position="90"/>
        <end position="117"/>
    </location>
</feature>
<dbReference type="EMBL" id="CAJOBP010031184">
    <property type="protein sequence ID" value="CAF4664410.1"/>
    <property type="molecule type" value="Genomic_DNA"/>
</dbReference>
<protein>
    <submittedName>
        <fullName evidence="3">Uncharacterized protein</fullName>
    </submittedName>
</protein>
<sequence length="215" mass="24686">ITSGSRRKRVARTVFTPTQTATIISNYYLLHFIETESYQIAARSSIKKFDKEGFATLQIRRKMLQAKIILAGSLDDCEKELTRQANASQQESHNDCINDEENQLDEENDEIDENATNTIYNQHRLASQSHHQSHPRLQSQSQSESQPRLQSQSQVRMGRSIEYTCPSTNGDEEDSEEHSDSDDTFENNSAPINKRKNMANNVTKKKQRLNSKFVF</sequence>
<dbReference type="AlphaFoldDB" id="A0A821GA51"/>
<organism evidence="3 4">
    <name type="scientific">Rotaria socialis</name>
    <dbReference type="NCBI Taxonomy" id="392032"/>
    <lineage>
        <taxon>Eukaryota</taxon>
        <taxon>Metazoa</taxon>
        <taxon>Spiralia</taxon>
        <taxon>Gnathifera</taxon>
        <taxon>Rotifera</taxon>
        <taxon>Eurotatoria</taxon>
        <taxon>Bdelloidea</taxon>
        <taxon>Philodinida</taxon>
        <taxon>Philodinidae</taxon>
        <taxon>Rotaria</taxon>
    </lineage>
</organism>
<name>A0A821GA51_9BILA</name>
<dbReference type="Proteomes" id="UP000663873">
    <property type="component" value="Unassembled WGS sequence"/>
</dbReference>
<feature type="non-terminal residue" evidence="3">
    <location>
        <position position="1"/>
    </location>
</feature>
<keyword evidence="4" id="KW-1185">Reference proteome</keyword>
<keyword evidence="1" id="KW-0175">Coiled coil</keyword>
<gene>
    <name evidence="3" type="ORF">UJA718_LOCUS34422</name>
</gene>
<evidence type="ECO:0000256" key="1">
    <source>
        <dbReference type="SAM" id="Coils"/>
    </source>
</evidence>
<proteinExistence type="predicted"/>
<feature type="compositionally biased region" description="Polar residues" evidence="2">
    <location>
        <begin position="126"/>
        <end position="155"/>
    </location>
</feature>
<evidence type="ECO:0000313" key="4">
    <source>
        <dbReference type="Proteomes" id="UP000663873"/>
    </source>
</evidence>
<evidence type="ECO:0000313" key="3">
    <source>
        <dbReference type="EMBL" id="CAF4664410.1"/>
    </source>
</evidence>
<accession>A0A821GA51</accession>
<feature type="compositionally biased region" description="Basic residues" evidence="2">
    <location>
        <begin position="193"/>
        <end position="209"/>
    </location>
</feature>
<feature type="compositionally biased region" description="Acidic residues" evidence="2">
    <location>
        <begin position="170"/>
        <end position="185"/>
    </location>
</feature>
<reference evidence="3" key="1">
    <citation type="submission" date="2021-02" db="EMBL/GenBank/DDBJ databases">
        <authorList>
            <person name="Nowell W R."/>
        </authorList>
    </citation>
    <scope>NUCLEOTIDE SEQUENCE</scope>
</reference>
<evidence type="ECO:0000256" key="2">
    <source>
        <dbReference type="SAM" id="MobiDB-lite"/>
    </source>
</evidence>
<comment type="caution">
    <text evidence="3">The sequence shown here is derived from an EMBL/GenBank/DDBJ whole genome shotgun (WGS) entry which is preliminary data.</text>
</comment>
<feature type="region of interest" description="Disordered" evidence="2">
    <location>
        <begin position="126"/>
        <end position="215"/>
    </location>
</feature>